<organism evidence="2 3">
    <name type="scientific">Solanum verrucosum</name>
    <dbReference type="NCBI Taxonomy" id="315347"/>
    <lineage>
        <taxon>Eukaryota</taxon>
        <taxon>Viridiplantae</taxon>
        <taxon>Streptophyta</taxon>
        <taxon>Embryophyta</taxon>
        <taxon>Tracheophyta</taxon>
        <taxon>Spermatophyta</taxon>
        <taxon>Magnoliopsida</taxon>
        <taxon>eudicotyledons</taxon>
        <taxon>Gunneridae</taxon>
        <taxon>Pentapetalae</taxon>
        <taxon>asterids</taxon>
        <taxon>lamiids</taxon>
        <taxon>Solanales</taxon>
        <taxon>Solanaceae</taxon>
        <taxon>Solanoideae</taxon>
        <taxon>Solaneae</taxon>
        <taxon>Solanum</taxon>
    </lineage>
</organism>
<dbReference type="Proteomes" id="UP001234989">
    <property type="component" value="Chromosome 4"/>
</dbReference>
<accession>A0AAF0TKV1</accession>
<evidence type="ECO:0000313" key="3">
    <source>
        <dbReference type="Proteomes" id="UP001234989"/>
    </source>
</evidence>
<protein>
    <submittedName>
        <fullName evidence="2">Uncharacterized protein</fullName>
    </submittedName>
</protein>
<feature type="region of interest" description="Disordered" evidence="1">
    <location>
        <begin position="1"/>
        <end position="27"/>
    </location>
</feature>
<evidence type="ECO:0000313" key="2">
    <source>
        <dbReference type="EMBL" id="WMV24157.1"/>
    </source>
</evidence>
<gene>
    <name evidence="2" type="ORF">MTR67_017542</name>
</gene>
<reference evidence="2" key="1">
    <citation type="submission" date="2023-08" db="EMBL/GenBank/DDBJ databases">
        <title>A de novo genome assembly of Solanum verrucosum Schlechtendal, a Mexican diploid species geographically isolated from the other diploid A-genome species in potato relatives.</title>
        <authorList>
            <person name="Hosaka K."/>
        </authorList>
    </citation>
    <scope>NUCLEOTIDE SEQUENCE</scope>
    <source>
        <tissue evidence="2">Young leaves</tissue>
    </source>
</reference>
<name>A0AAF0TKV1_SOLVR</name>
<evidence type="ECO:0000256" key="1">
    <source>
        <dbReference type="SAM" id="MobiDB-lite"/>
    </source>
</evidence>
<proteinExistence type="predicted"/>
<sequence>MEKDRYVPPHDRPCPKEPVGPEGSRAEETIVKIDNKDEGSDKFQWTCLSPLKPTRKIAELALTSTFMPIPWGEVPFKDVLVSDPEGAMYDEIVVEDKSERETEKVIIQTALKRSLLETSEVWSNGVTLGSTKRHAAVLSIDATFEASPPENQDVDAPQTYLVKWTLYLSLPVLSFDLH</sequence>
<dbReference type="AlphaFoldDB" id="A0AAF0TKV1"/>
<feature type="compositionally biased region" description="Basic and acidic residues" evidence="1">
    <location>
        <begin position="1"/>
        <end position="15"/>
    </location>
</feature>
<dbReference type="EMBL" id="CP133615">
    <property type="protein sequence ID" value="WMV24157.1"/>
    <property type="molecule type" value="Genomic_DNA"/>
</dbReference>
<keyword evidence="3" id="KW-1185">Reference proteome</keyword>